<keyword evidence="3" id="KW-0156">Chromatin regulator</keyword>
<dbReference type="PANTHER" id="PTHR16062:SF19">
    <property type="entry name" value="PROTEIN POLYBROMO-1"/>
    <property type="match status" value="1"/>
</dbReference>
<evidence type="ECO:0000313" key="12">
    <source>
        <dbReference type="Proteomes" id="UP000620104"/>
    </source>
</evidence>
<evidence type="ECO:0000256" key="8">
    <source>
        <dbReference type="PROSITE-ProRule" id="PRU00035"/>
    </source>
</evidence>
<evidence type="ECO:0000313" key="11">
    <source>
        <dbReference type="EMBL" id="GHJ86117.1"/>
    </source>
</evidence>
<dbReference type="Gene3D" id="1.20.920.10">
    <property type="entry name" value="Bromodomain-like"/>
    <property type="match status" value="2"/>
</dbReference>
<keyword evidence="6" id="KW-0804">Transcription</keyword>
<dbReference type="GO" id="GO:0003682">
    <property type="term" value="F:chromatin binding"/>
    <property type="evidence" value="ECO:0007669"/>
    <property type="project" value="TreeGrafter"/>
</dbReference>
<keyword evidence="5 8" id="KW-0103">Bromodomain</keyword>
<evidence type="ECO:0000259" key="10">
    <source>
        <dbReference type="PROSITE" id="PS50014"/>
    </source>
</evidence>
<comment type="caution">
    <text evidence="11">The sequence shown here is derived from an EMBL/GenBank/DDBJ whole genome shotgun (WGS) entry which is preliminary data.</text>
</comment>
<evidence type="ECO:0000256" key="9">
    <source>
        <dbReference type="SAM" id="MobiDB-lite"/>
    </source>
</evidence>
<feature type="region of interest" description="Disordered" evidence="9">
    <location>
        <begin position="537"/>
        <end position="558"/>
    </location>
</feature>
<feature type="compositionally biased region" description="Low complexity" evidence="9">
    <location>
        <begin position="369"/>
        <end position="381"/>
    </location>
</feature>
<dbReference type="OrthoDB" id="6017at2759"/>
<protein>
    <recommendedName>
        <fullName evidence="10">Bromo domain-containing protein</fullName>
    </recommendedName>
</protein>
<dbReference type="Proteomes" id="UP000620104">
    <property type="component" value="Unassembled WGS sequence"/>
</dbReference>
<dbReference type="EMBL" id="BLZA01000017">
    <property type="protein sequence ID" value="GHJ86117.1"/>
    <property type="molecule type" value="Genomic_DNA"/>
</dbReference>
<proteinExistence type="predicted"/>
<dbReference type="SUPFAM" id="SSF47370">
    <property type="entry name" value="Bromodomain"/>
    <property type="match status" value="2"/>
</dbReference>
<reference evidence="11" key="1">
    <citation type="submission" date="2020-07" db="EMBL/GenBank/DDBJ databases">
        <title>Draft Genome Sequence of a Deep-Sea Yeast, Naganishia (Cryptococcus) liquefaciens strain N6.</title>
        <authorList>
            <person name="Han Y.W."/>
            <person name="Kajitani R."/>
            <person name="Morimoto H."/>
            <person name="Parhat M."/>
            <person name="Tsubouchi H."/>
            <person name="Bakenova O."/>
            <person name="Ogata M."/>
            <person name="Argunhan B."/>
            <person name="Aoki R."/>
            <person name="Kajiwara S."/>
            <person name="Itoh T."/>
            <person name="Iwasaki H."/>
        </authorList>
    </citation>
    <scope>NUCLEOTIDE SEQUENCE</scope>
    <source>
        <strain evidence="11">N6</strain>
    </source>
</reference>
<dbReference type="GO" id="GO:0006338">
    <property type="term" value="P:chromatin remodeling"/>
    <property type="evidence" value="ECO:0007669"/>
    <property type="project" value="InterPro"/>
</dbReference>
<dbReference type="PANTHER" id="PTHR16062">
    <property type="entry name" value="SWI/SNF-RELATED"/>
    <property type="match status" value="1"/>
</dbReference>
<evidence type="ECO:0000256" key="7">
    <source>
        <dbReference type="ARBA" id="ARBA00023242"/>
    </source>
</evidence>
<organism evidence="11 12">
    <name type="scientific">Naganishia liquefaciens</name>
    <dbReference type="NCBI Taxonomy" id="104408"/>
    <lineage>
        <taxon>Eukaryota</taxon>
        <taxon>Fungi</taxon>
        <taxon>Dikarya</taxon>
        <taxon>Basidiomycota</taxon>
        <taxon>Agaricomycotina</taxon>
        <taxon>Tremellomycetes</taxon>
        <taxon>Filobasidiales</taxon>
        <taxon>Filobasidiaceae</taxon>
        <taxon>Naganishia</taxon>
    </lineage>
</organism>
<evidence type="ECO:0000256" key="5">
    <source>
        <dbReference type="ARBA" id="ARBA00023117"/>
    </source>
</evidence>
<evidence type="ECO:0000256" key="4">
    <source>
        <dbReference type="ARBA" id="ARBA00023015"/>
    </source>
</evidence>
<dbReference type="SMART" id="SM00297">
    <property type="entry name" value="BROMO"/>
    <property type="match status" value="2"/>
</dbReference>
<name>A0A8H3TRY0_9TREE</name>
<evidence type="ECO:0000256" key="1">
    <source>
        <dbReference type="ARBA" id="ARBA00004123"/>
    </source>
</evidence>
<feature type="compositionally biased region" description="Polar residues" evidence="9">
    <location>
        <begin position="358"/>
        <end position="367"/>
    </location>
</feature>
<dbReference type="InterPro" id="IPR001487">
    <property type="entry name" value="Bromodomain"/>
</dbReference>
<feature type="compositionally biased region" description="Pro residues" evidence="9">
    <location>
        <begin position="543"/>
        <end position="552"/>
    </location>
</feature>
<dbReference type="InterPro" id="IPR037382">
    <property type="entry name" value="Rsc/polybromo"/>
</dbReference>
<comment type="subcellular location">
    <subcellularLocation>
        <location evidence="1">Nucleus</location>
    </subcellularLocation>
</comment>
<feature type="region of interest" description="Disordered" evidence="9">
    <location>
        <begin position="453"/>
        <end position="518"/>
    </location>
</feature>
<feature type="domain" description="Bromo" evidence="10">
    <location>
        <begin position="261"/>
        <end position="331"/>
    </location>
</feature>
<dbReference type="AlphaFoldDB" id="A0A8H3TRY0"/>
<evidence type="ECO:0000256" key="6">
    <source>
        <dbReference type="ARBA" id="ARBA00023163"/>
    </source>
</evidence>
<feature type="domain" description="Bromo" evidence="10">
    <location>
        <begin position="100"/>
        <end position="195"/>
    </location>
</feature>
<evidence type="ECO:0000256" key="3">
    <source>
        <dbReference type="ARBA" id="ARBA00022853"/>
    </source>
</evidence>
<accession>A0A8H3TRY0</accession>
<dbReference type="GO" id="GO:0016586">
    <property type="term" value="C:RSC-type complex"/>
    <property type="evidence" value="ECO:0007669"/>
    <property type="project" value="InterPro"/>
</dbReference>
<dbReference type="PROSITE" id="PS50014">
    <property type="entry name" value="BROMODOMAIN_2"/>
    <property type="match status" value="2"/>
</dbReference>
<keyword evidence="12" id="KW-1185">Reference proteome</keyword>
<dbReference type="InterPro" id="IPR036427">
    <property type="entry name" value="Bromodomain-like_sf"/>
</dbReference>
<dbReference type="Pfam" id="PF00439">
    <property type="entry name" value="Bromodomain"/>
    <property type="match status" value="2"/>
</dbReference>
<feature type="compositionally biased region" description="Polar residues" evidence="9">
    <location>
        <begin position="494"/>
        <end position="510"/>
    </location>
</feature>
<keyword evidence="2" id="KW-0677">Repeat</keyword>
<dbReference type="CDD" id="cd04369">
    <property type="entry name" value="Bromodomain"/>
    <property type="match status" value="1"/>
</dbReference>
<sequence>MAPVAQKDVSVDAIAAASVLNDAGTSRRGKKRSADTPVSVDDKLDTKRLKSGDNSAQQHVISNGNDVITVQDEELVSKRREVQDFVKLVTKAVTAAKDDAGRILSAEFKHLPDKNLFVDYYEVIRSPVSLETIRSKSSHVDKFLKHYDKTKDIGGKKALLQQEYEGYTDWKEAEHDFDMMWRNAKRYNVKGAQIYEDAQKLHKLTKTLSDGFSRKISGQESGTAELPQSSSGSSLLRLPSTVYKQVKQGMKLIEATMSPDGTRSATEFFHELPDKTEYADYYHIIKNPISLAEITAKIQHRSYNDIDQWMQDVDLMCDNAMQYNMELSGIYQDAEAIKSELGQVRQAFHQASREQDADAQSTSNSTPAPGLSSGPKLKLSLVGPKERNAAAPVVRPIKDKVIRVKKPALPEKQVSKEIVASLSQYDESERAAWSATLNAKQTKELIQLMKMQDETEPARAGTEEGPTPVPKADKKVDNGETGFADTSKPRIVIPSSTRTSESQETPQKPTATPAKDLLSMASVTTVPISALKTIPKAARLPSPSGPSPPPPATHSAANRLQGQSRIVPYTAPSSLQPNSTLTSLLTKPVSNPARPAASSIYTSYTIPAPIPKPRPHMLPKILLPAQPPPLLPLIRHFSFTYDLLAPPVDSRLPTHRTELQNTIKLRNMRGITSHIVAIDRATRNVEVTAFLEEGNYNLNPLILNDRSEPIGHNDQAPLVDTMSYAPLPELSLECNGKTPKGELVHPGGDVTKRPVAHKWSFPVDPAIVNFVVEVHARRPAEEIEDGRKEVKETSMVFVNRQ</sequence>
<dbReference type="GO" id="GO:0006368">
    <property type="term" value="P:transcription elongation by RNA polymerase II"/>
    <property type="evidence" value="ECO:0007669"/>
    <property type="project" value="TreeGrafter"/>
</dbReference>
<gene>
    <name evidence="11" type="ORF">NliqN6_2519</name>
</gene>
<feature type="region of interest" description="Disordered" evidence="9">
    <location>
        <begin position="22"/>
        <end position="57"/>
    </location>
</feature>
<dbReference type="PRINTS" id="PR00503">
    <property type="entry name" value="BROMODOMAIN"/>
</dbReference>
<feature type="compositionally biased region" description="Basic and acidic residues" evidence="9">
    <location>
        <begin position="40"/>
        <end position="51"/>
    </location>
</feature>
<keyword evidence="7" id="KW-0539">Nucleus</keyword>
<evidence type="ECO:0000256" key="2">
    <source>
        <dbReference type="ARBA" id="ARBA00022737"/>
    </source>
</evidence>
<feature type="region of interest" description="Disordered" evidence="9">
    <location>
        <begin position="347"/>
        <end position="381"/>
    </location>
</feature>
<keyword evidence="4" id="KW-0805">Transcription regulation</keyword>